<reference evidence="1" key="1">
    <citation type="submission" date="2021-06" db="EMBL/GenBank/DDBJ databases">
        <authorList>
            <person name="Kallberg Y."/>
            <person name="Tangrot J."/>
            <person name="Rosling A."/>
        </authorList>
    </citation>
    <scope>NUCLEOTIDE SEQUENCE</scope>
    <source>
        <strain evidence="1">AZ414A</strain>
    </source>
</reference>
<evidence type="ECO:0000313" key="2">
    <source>
        <dbReference type="Proteomes" id="UP000789706"/>
    </source>
</evidence>
<dbReference type="EMBL" id="CAJVPK010000071">
    <property type="protein sequence ID" value="CAG8442764.1"/>
    <property type="molecule type" value="Genomic_DNA"/>
</dbReference>
<name>A0A9N8YM53_9GLOM</name>
<sequence length="164" mass="19075">MSDNKIRFCLVNGDPKKKAFTVTIGINDYVGVLKKKYCCQRYYAMETKNILFILKCDLLKIVFDENVRSLRITVFASEYVAEKVTDKFIENYKTRLRHIVTESSSINGLKGRVNEGIIHRILQKGGRFNVRCLDSDISSIIKLPERTKKLMFNDINEIKEDNRD</sequence>
<comment type="caution">
    <text evidence="1">The sequence shown here is derived from an EMBL/GenBank/DDBJ whole genome shotgun (WGS) entry which is preliminary data.</text>
</comment>
<dbReference type="OrthoDB" id="2340858at2759"/>
<organism evidence="1 2">
    <name type="scientific">Diversispora eburnea</name>
    <dbReference type="NCBI Taxonomy" id="1213867"/>
    <lineage>
        <taxon>Eukaryota</taxon>
        <taxon>Fungi</taxon>
        <taxon>Fungi incertae sedis</taxon>
        <taxon>Mucoromycota</taxon>
        <taxon>Glomeromycotina</taxon>
        <taxon>Glomeromycetes</taxon>
        <taxon>Diversisporales</taxon>
        <taxon>Diversisporaceae</taxon>
        <taxon>Diversispora</taxon>
    </lineage>
</organism>
<dbReference type="AlphaFoldDB" id="A0A9N8YM53"/>
<protein>
    <submittedName>
        <fullName evidence="1">1826_t:CDS:1</fullName>
    </submittedName>
</protein>
<keyword evidence="2" id="KW-1185">Reference proteome</keyword>
<accession>A0A9N8YM53</accession>
<gene>
    <name evidence="1" type="ORF">DEBURN_LOCUS1571</name>
</gene>
<evidence type="ECO:0000313" key="1">
    <source>
        <dbReference type="EMBL" id="CAG8442764.1"/>
    </source>
</evidence>
<proteinExistence type="predicted"/>
<dbReference type="Proteomes" id="UP000789706">
    <property type="component" value="Unassembled WGS sequence"/>
</dbReference>